<keyword evidence="3" id="KW-1185">Reference proteome</keyword>
<reference evidence="2 3" key="1">
    <citation type="submission" date="2016-09" db="EMBL/GenBank/DDBJ databases">
        <title>Aspergillus awamori IFM 58123T.</title>
        <authorList>
            <person name="Kusuya Y."/>
            <person name="Shimizu M."/>
            <person name="Takahashi H."/>
            <person name="Yaguchi T."/>
        </authorList>
    </citation>
    <scope>NUCLEOTIDE SEQUENCE [LARGE SCALE GENOMIC DNA]</scope>
    <source>
        <strain evidence="2 3">IFM 58123</strain>
    </source>
</reference>
<name>A0A401KH54_ASPAW</name>
<keyword evidence="1" id="KW-0472">Membrane</keyword>
<evidence type="ECO:0000313" key="2">
    <source>
        <dbReference type="EMBL" id="GCB18668.1"/>
    </source>
</evidence>
<accession>A0A401KH54</accession>
<keyword evidence="1" id="KW-0812">Transmembrane</keyword>
<proteinExistence type="predicted"/>
<gene>
    <name evidence="2" type="ORF">AAWM_01553</name>
</gene>
<sequence length="433" mass="47477">MSRRRASHSESLGLSSTMNEALAYPFSGMQQSNAPQRRGPIEGPNGRRLIRRVTWRSSTYKLMACLWVLGVFYIVWLIRDVFYYPFYASSRQPVTSKDANDLLAPYVGRQECDISSLSLFSPPQPGDGERAPGNPYCQSRDALLNAMSNGGRHGFDAAYTSQGKCHIDCFAPRCSYRWFTSAEVCDILRKFDGIVFVGDDTLADTYAGFNILLREDLATGSLRDSPVACAYPCGSLQVTRYTRKKAAVPLAGLTLVHLVSTPSVLATINAHNWAGLLTPSVLSGIPHAFLATSSSPAPRGVIEKFRRMVARGVGRNRPVPVILSLSLSTSYSLSTAKSSMDEWLTLAQASGRNTPFLWVGPTAPGLQKDSRDNIHASSWQYSQDAAQEARNRGLDALGMYNATLQADSWDGKHYGEKVALIQAMMVVNWLAAL</sequence>
<dbReference type="STRING" id="105351.A0A401KH54"/>
<dbReference type="EMBL" id="BDHI01000001">
    <property type="protein sequence ID" value="GCB18668.1"/>
    <property type="molecule type" value="Genomic_DNA"/>
</dbReference>
<dbReference type="Proteomes" id="UP000286921">
    <property type="component" value="Unassembled WGS sequence"/>
</dbReference>
<comment type="caution">
    <text evidence="2">The sequence shown here is derived from an EMBL/GenBank/DDBJ whole genome shotgun (WGS) entry which is preliminary data.</text>
</comment>
<organism evidence="2 3">
    <name type="scientific">Aspergillus awamori</name>
    <name type="common">Black koji mold</name>
    <dbReference type="NCBI Taxonomy" id="105351"/>
    <lineage>
        <taxon>Eukaryota</taxon>
        <taxon>Fungi</taxon>
        <taxon>Dikarya</taxon>
        <taxon>Ascomycota</taxon>
        <taxon>Pezizomycotina</taxon>
        <taxon>Eurotiomycetes</taxon>
        <taxon>Eurotiomycetidae</taxon>
        <taxon>Eurotiales</taxon>
        <taxon>Aspergillaceae</taxon>
        <taxon>Aspergillus</taxon>
    </lineage>
</organism>
<protein>
    <submittedName>
        <fullName evidence="2">Uncharacterized protein</fullName>
    </submittedName>
</protein>
<feature type="transmembrane region" description="Helical" evidence="1">
    <location>
        <begin position="58"/>
        <end position="78"/>
    </location>
</feature>
<dbReference type="AlphaFoldDB" id="A0A401KH54"/>
<evidence type="ECO:0000256" key="1">
    <source>
        <dbReference type="SAM" id="Phobius"/>
    </source>
</evidence>
<keyword evidence="1" id="KW-1133">Transmembrane helix</keyword>
<evidence type="ECO:0000313" key="3">
    <source>
        <dbReference type="Proteomes" id="UP000286921"/>
    </source>
</evidence>